<name>A0A2M8ELU6_UNCKA</name>
<sequence length="192" mass="21048">MSEEIQETQKKQEVAKYIYILVIFIGLIVLGSTYIAYTYFNTSKNNVSTDDIANVDVTEVVPVTDDSGFQTPVLGDSFGITDGREVADNSVKTLVPVPAKEVEAVQLEKTTASDTSGISNARTWKANDYKFGDIKIGSYTVIYGDTLWELAEGAYGLGSKWINIANVNTIQYFANGRPLIEVGQVLTIPEDK</sequence>
<feature type="transmembrane region" description="Helical" evidence="1">
    <location>
        <begin position="17"/>
        <end position="40"/>
    </location>
</feature>
<accession>A0A2M8ELU6</accession>
<dbReference type="CDD" id="cd00118">
    <property type="entry name" value="LysM"/>
    <property type="match status" value="1"/>
</dbReference>
<dbReference type="Gene3D" id="3.10.350.10">
    <property type="entry name" value="LysM domain"/>
    <property type="match status" value="1"/>
</dbReference>
<dbReference type="AlphaFoldDB" id="A0A2M8ELU6"/>
<dbReference type="EMBL" id="PFSJ01000016">
    <property type="protein sequence ID" value="PJC23712.1"/>
    <property type="molecule type" value="Genomic_DNA"/>
</dbReference>
<evidence type="ECO:0000256" key="1">
    <source>
        <dbReference type="SAM" id="Phobius"/>
    </source>
</evidence>
<keyword evidence="1" id="KW-0472">Membrane</keyword>
<gene>
    <name evidence="3" type="ORF">CO058_02000</name>
</gene>
<evidence type="ECO:0000313" key="4">
    <source>
        <dbReference type="Proteomes" id="UP000229756"/>
    </source>
</evidence>
<evidence type="ECO:0000259" key="2">
    <source>
        <dbReference type="PROSITE" id="PS51782"/>
    </source>
</evidence>
<dbReference type="Proteomes" id="UP000229756">
    <property type="component" value="Unassembled WGS sequence"/>
</dbReference>
<proteinExistence type="predicted"/>
<dbReference type="PROSITE" id="PS51782">
    <property type="entry name" value="LYSM"/>
    <property type="match status" value="1"/>
</dbReference>
<dbReference type="InterPro" id="IPR018392">
    <property type="entry name" value="LysM"/>
</dbReference>
<comment type="caution">
    <text evidence="3">The sequence shown here is derived from an EMBL/GenBank/DDBJ whole genome shotgun (WGS) entry which is preliminary data.</text>
</comment>
<feature type="domain" description="LysM" evidence="2">
    <location>
        <begin position="137"/>
        <end position="188"/>
    </location>
</feature>
<keyword evidence="1" id="KW-1133">Transmembrane helix</keyword>
<dbReference type="Pfam" id="PF01476">
    <property type="entry name" value="LysM"/>
    <property type="match status" value="1"/>
</dbReference>
<reference evidence="4" key="1">
    <citation type="submission" date="2017-09" db="EMBL/GenBank/DDBJ databases">
        <title>Depth-based differentiation of microbial function through sediment-hosted aquifers and enrichment of novel symbionts in the deep terrestrial subsurface.</title>
        <authorList>
            <person name="Probst A.J."/>
            <person name="Ladd B."/>
            <person name="Jarett J.K."/>
            <person name="Geller-Mcgrath D.E."/>
            <person name="Sieber C.M.K."/>
            <person name="Emerson J.B."/>
            <person name="Anantharaman K."/>
            <person name="Thomas B.C."/>
            <person name="Malmstrom R."/>
            <person name="Stieglmeier M."/>
            <person name="Klingl A."/>
            <person name="Woyke T."/>
            <person name="Ryan C.M."/>
            <person name="Banfield J.F."/>
        </authorList>
    </citation>
    <scope>NUCLEOTIDE SEQUENCE [LARGE SCALE GENOMIC DNA]</scope>
</reference>
<keyword evidence="1" id="KW-0812">Transmembrane</keyword>
<organism evidence="3 4">
    <name type="scientific">candidate division WWE3 bacterium CG_4_9_14_0_2_um_filter_35_11</name>
    <dbReference type="NCBI Taxonomy" id="1975077"/>
    <lineage>
        <taxon>Bacteria</taxon>
        <taxon>Katanobacteria</taxon>
    </lineage>
</organism>
<dbReference type="InterPro" id="IPR036779">
    <property type="entry name" value="LysM_dom_sf"/>
</dbReference>
<protein>
    <recommendedName>
        <fullName evidence="2">LysM domain-containing protein</fullName>
    </recommendedName>
</protein>
<evidence type="ECO:0000313" key="3">
    <source>
        <dbReference type="EMBL" id="PJC23712.1"/>
    </source>
</evidence>